<evidence type="ECO:0000313" key="21">
    <source>
        <dbReference type="EMBL" id="GJM94744.1"/>
    </source>
</evidence>
<feature type="domain" description="Protein kinase" evidence="20">
    <location>
        <begin position="127"/>
        <end position="435"/>
    </location>
</feature>
<evidence type="ECO:0000256" key="10">
    <source>
        <dbReference type="ARBA" id="ARBA00022741"/>
    </source>
</evidence>
<keyword evidence="22" id="KW-1185">Reference proteome</keyword>
<dbReference type="GO" id="GO:0016020">
    <property type="term" value="C:membrane"/>
    <property type="evidence" value="ECO:0007669"/>
    <property type="project" value="UniProtKB-SubCell"/>
</dbReference>
<dbReference type="GO" id="GO:0005524">
    <property type="term" value="F:ATP binding"/>
    <property type="evidence" value="ECO:0007669"/>
    <property type="project" value="UniProtKB-KW"/>
</dbReference>
<reference evidence="21" key="1">
    <citation type="journal article" date="2018" name="DNA Res.">
        <title>Multiple hybrid de novo genome assembly of finger millet, an orphan allotetraploid crop.</title>
        <authorList>
            <person name="Hatakeyama M."/>
            <person name="Aluri S."/>
            <person name="Balachadran M.T."/>
            <person name="Sivarajan S.R."/>
            <person name="Patrignani A."/>
            <person name="Gruter S."/>
            <person name="Poveda L."/>
            <person name="Shimizu-Inatsugi R."/>
            <person name="Baeten J."/>
            <person name="Francoijs K.J."/>
            <person name="Nataraja K.N."/>
            <person name="Reddy Y.A.N."/>
            <person name="Phadnis S."/>
            <person name="Ravikumar R.L."/>
            <person name="Schlapbach R."/>
            <person name="Sreeman S.M."/>
            <person name="Shimizu K.K."/>
        </authorList>
    </citation>
    <scope>NUCLEOTIDE SEQUENCE</scope>
</reference>
<evidence type="ECO:0000256" key="19">
    <source>
        <dbReference type="SAM" id="SignalP"/>
    </source>
</evidence>
<dbReference type="GO" id="GO:0004713">
    <property type="term" value="F:protein tyrosine kinase activity"/>
    <property type="evidence" value="ECO:0007669"/>
    <property type="project" value="InterPro"/>
</dbReference>
<protein>
    <recommendedName>
        <fullName evidence="3">non-specific serine/threonine protein kinase</fullName>
        <ecNumber evidence="3">2.7.11.1</ecNumber>
    </recommendedName>
</protein>
<evidence type="ECO:0000256" key="1">
    <source>
        <dbReference type="ARBA" id="ARBA00004479"/>
    </source>
</evidence>
<evidence type="ECO:0000256" key="18">
    <source>
        <dbReference type="ARBA" id="ARBA00048679"/>
    </source>
</evidence>
<feature type="chain" id="PRO_5043652275" description="non-specific serine/threonine protein kinase" evidence="19">
    <location>
        <begin position="22"/>
        <end position="435"/>
    </location>
</feature>
<dbReference type="AlphaFoldDB" id="A0AAV5C9F6"/>
<dbReference type="FunFam" id="1.10.510.10:FF:001023">
    <property type="entry name" value="Os07g0541700 protein"/>
    <property type="match status" value="1"/>
</dbReference>
<keyword evidence="14" id="KW-0472">Membrane</keyword>
<keyword evidence="4" id="KW-0723">Serine/threonine-protein kinase</keyword>
<dbReference type="Pfam" id="PF08263">
    <property type="entry name" value="LRRNT_2"/>
    <property type="match status" value="1"/>
</dbReference>
<dbReference type="EC" id="2.7.11.1" evidence="3"/>
<dbReference type="SUPFAM" id="SSF56112">
    <property type="entry name" value="Protein kinase-like (PK-like)"/>
    <property type="match status" value="1"/>
</dbReference>
<keyword evidence="16" id="KW-0325">Glycoprotein</keyword>
<dbReference type="Proteomes" id="UP001054889">
    <property type="component" value="Unassembled WGS sequence"/>
</dbReference>
<dbReference type="PROSITE" id="PS50011">
    <property type="entry name" value="PROTEIN_KINASE_DOM"/>
    <property type="match status" value="1"/>
</dbReference>
<keyword evidence="12" id="KW-0067">ATP-binding</keyword>
<dbReference type="PANTHER" id="PTHR47988">
    <property type="entry name" value="SOMATIC EMBRYOGENESIS RECEPTOR KINASE 1"/>
    <property type="match status" value="1"/>
</dbReference>
<dbReference type="InterPro" id="IPR020635">
    <property type="entry name" value="Tyr_kinase_cat_dom"/>
</dbReference>
<dbReference type="Pfam" id="PF13855">
    <property type="entry name" value="LRR_8"/>
    <property type="match status" value="1"/>
</dbReference>
<evidence type="ECO:0000256" key="4">
    <source>
        <dbReference type="ARBA" id="ARBA00022527"/>
    </source>
</evidence>
<evidence type="ECO:0000259" key="20">
    <source>
        <dbReference type="PROSITE" id="PS50011"/>
    </source>
</evidence>
<evidence type="ECO:0000256" key="16">
    <source>
        <dbReference type="ARBA" id="ARBA00023180"/>
    </source>
</evidence>
<comment type="similarity">
    <text evidence="2">Belongs to the protein kinase superfamily. Ser/Thr protein kinase family.</text>
</comment>
<dbReference type="InterPro" id="IPR000719">
    <property type="entry name" value="Prot_kinase_dom"/>
</dbReference>
<evidence type="ECO:0000256" key="8">
    <source>
        <dbReference type="ARBA" id="ARBA00022729"/>
    </source>
</evidence>
<sequence length="435" mass="48119">MGGRGASLMLFTAMVIVVATALFPAASAAAGNFSNEVAALMAVKAALHDPGRVLRDWDAAKNPCRWSMVYCHHGQLRELNLKQNNLSGTLSPAIGRLTSLRVLYLSQNAISGPIPDTIGRMQLLQKLDLSNNQFNGTIPSALGGLLKLQFLDLNNNSLSGPIPDSLSTAPKILRLDLSFNNLSGRRPMFRASIVITGAALFLCRRRRQHQQPAQVPIGSDKASSKCSKEGCQNGPKGYLGHLMQYRTYGKPKQVNGKPALDWSRRKIIALGTARGLRYLHEQCDPKIIHRDIKASNILLDEYLEAVVADFGLAKLVDHEVHIDQSFFQAKELLKQNQLSTFVDKRLKDEYDSAELEEIVQIAMLCTMYYPCHRPMMSEVVRMLEDGDGVAEKWEALKDVEQPKSPPLELLLYAICCDSDQYSSAELQASELSGPR</sequence>
<dbReference type="SUPFAM" id="SSF52058">
    <property type="entry name" value="L domain-like"/>
    <property type="match status" value="1"/>
</dbReference>
<dbReference type="EMBL" id="BQKI01000005">
    <property type="protein sequence ID" value="GJM94744.1"/>
    <property type="molecule type" value="Genomic_DNA"/>
</dbReference>
<dbReference type="Gene3D" id="3.80.10.10">
    <property type="entry name" value="Ribonuclease Inhibitor"/>
    <property type="match status" value="1"/>
</dbReference>
<keyword evidence="9" id="KW-0677">Repeat</keyword>
<evidence type="ECO:0000256" key="13">
    <source>
        <dbReference type="ARBA" id="ARBA00022989"/>
    </source>
</evidence>
<keyword evidence="15" id="KW-0675">Receptor</keyword>
<keyword evidence="5" id="KW-0433">Leucine-rich repeat</keyword>
<dbReference type="InterPro" id="IPR001611">
    <property type="entry name" value="Leu-rich_rpt"/>
</dbReference>
<proteinExistence type="inferred from homology"/>
<dbReference type="InterPro" id="IPR013210">
    <property type="entry name" value="LRR_N_plant-typ"/>
</dbReference>
<evidence type="ECO:0000256" key="17">
    <source>
        <dbReference type="ARBA" id="ARBA00047899"/>
    </source>
</evidence>
<evidence type="ECO:0000256" key="9">
    <source>
        <dbReference type="ARBA" id="ARBA00022737"/>
    </source>
</evidence>
<evidence type="ECO:0000256" key="14">
    <source>
        <dbReference type="ARBA" id="ARBA00023136"/>
    </source>
</evidence>
<keyword evidence="8 19" id="KW-0732">Signal</keyword>
<evidence type="ECO:0000256" key="7">
    <source>
        <dbReference type="ARBA" id="ARBA00022692"/>
    </source>
</evidence>
<reference evidence="21" key="2">
    <citation type="submission" date="2021-12" db="EMBL/GenBank/DDBJ databases">
        <title>Resequencing data analysis of finger millet.</title>
        <authorList>
            <person name="Hatakeyama M."/>
            <person name="Aluri S."/>
            <person name="Balachadran M.T."/>
            <person name="Sivarajan S.R."/>
            <person name="Poveda L."/>
            <person name="Shimizu-Inatsugi R."/>
            <person name="Schlapbach R."/>
            <person name="Sreeman S.M."/>
            <person name="Shimizu K.K."/>
        </authorList>
    </citation>
    <scope>NUCLEOTIDE SEQUENCE</scope>
</reference>
<evidence type="ECO:0000313" key="22">
    <source>
        <dbReference type="Proteomes" id="UP001054889"/>
    </source>
</evidence>
<keyword evidence="13" id="KW-1133">Transmembrane helix</keyword>
<evidence type="ECO:0000256" key="11">
    <source>
        <dbReference type="ARBA" id="ARBA00022777"/>
    </source>
</evidence>
<dbReference type="Pfam" id="PF00560">
    <property type="entry name" value="LRR_1"/>
    <property type="match status" value="1"/>
</dbReference>
<comment type="catalytic activity">
    <reaction evidence="18">
        <text>L-seryl-[protein] + ATP = O-phospho-L-seryl-[protein] + ADP + H(+)</text>
        <dbReference type="Rhea" id="RHEA:17989"/>
        <dbReference type="Rhea" id="RHEA-COMP:9863"/>
        <dbReference type="Rhea" id="RHEA-COMP:11604"/>
        <dbReference type="ChEBI" id="CHEBI:15378"/>
        <dbReference type="ChEBI" id="CHEBI:29999"/>
        <dbReference type="ChEBI" id="CHEBI:30616"/>
        <dbReference type="ChEBI" id="CHEBI:83421"/>
        <dbReference type="ChEBI" id="CHEBI:456216"/>
        <dbReference type="EC" id="2.7.11.1"/>
    </reaction>
</comment>
<evidence type="ECO:0000256" key="12">
    <source>
        <dbReference type="ARBA" id="ARBA00022840"/>
    </source>
</evidence>
<evidence type="ECO:0000256" key="3">
    <source>
        <dbReference type="ARBA" id="ARBA00012513"/>
    </source>
</evidence>
<dbReference type="InterPro" id="IPR032675">
    <property type="entry name" value="LRR_dom_sf"/>
</dbReference>
<feature type="signal peptide" evidence="19">
    <location>
        <begin position="1"/>
        <end position="21"/>
    </location>
</feature>
<gene>
    <name evidence="21" type="primary">ga11419</name>
    <name evidence="21" type="ORF">PR202_ga11419</name>
</gene>
<dbReference type="Pfam" id="PF00069">
    <property type="entry name" value="Pkinase"/>
    <property type="match status" value="1"/>
</dbReference>
<keyword evidence="10" id="KW-0547">Nucleotide-binding</keyword>
<keyword evidence="11" id="KW-0418">Kinase</keyword>
<dbReference type="InterPro" id="IPR011009">
    <property type="entry name" value="Kinase-like_dom_sf"/>
</dbReference>
<evidence type="ECO:0000256" key="6">
    <source>
        <dbReference type="ARBA" id="ARBA00022679"/>
    </source>
</evidence>
<dbReference type="GO" id="GO:0004674">
    <property type="term" value="F:protein serine/threonine kinase activity"/>
    <property type="evidence" value="ECO:0007669"/>
    <property type="project" value="UniProtKB-KW"/>
</dbReference>
<evidence type="ECO:0000256" key="15">
    <source>
        <dbReference type="ARBA" id="ARBA00023170"/>
    </source>
</evidence>
<comment type="subcellular location">
    <subcellularLocation>
        <location evidence="1">Membrane</location>
        <topology evidence="1">Single-pass type I membrane protein</topology>
    </subcellularLocation>
</comment>
<accession>A0AAV5C9F6</accession>
<dbReference type="PRINTS" id="PR00019">
    <property type="entry name" value="LEURICHRPT"/>
</dbReference>
<dbReference type="SMART" id="SM00219">
    <property type="entry name" value="TyrKc"/>
    <property type="match status" value="1"/>
</dbReference>
<dbReference type="Gene3D" id="1.10.510.10">
    <property type="entry name" value="Transferase(Phosphotransferase) domain 1"/>
    <property type="match status" value="2"/>
</dbReference>
<dbReference type="FunFam" id="3.80.10.10:FF:000101">
    <property type="entry name" value="LRR receptor-like serine/threonine-protein kinase ERECTA"/>
    <property type="match status" value="1"/>
</dbReference>
<evidence type="ECO:0000256" key="5">
    <source>
        <dbReference type="ARBA" id="ARBA00022614"/>
    </source>
</evidence>
<keyword evidence="6" id="KW-0808">Transferase</keyword>
<organism evidence="21 22">
    <name type="scientific">Eleusine coracana subsp. coracana</name>
    <dbReference type="NCBI Taxonomy" id="191504"/>
    <lineage>
        <taxon>Eukaryota</taxon>
        <taxon>Viridiplantae</taxon>
        <taxon>Streptophyta</taxon>
        <taxon>Embryophyta</taxon>
        <taxon>Tracheophyta</taxon>
        <taxon>Spermatophyta</taxon>
        <taxon>Magnoliopsida</taxon>
        <taxon>Liliopsida</taxon>
        <taxon>Poales</taxon>
        <taxon>Poaceae</taxon>
        <taxon>PACMAD clade</taxon>
        <taxon>Chloridoideae</taxon>
        <taxon>Cynodonteae</taxon>
        <taxon>Eleusininae</taxon>
        <taxon>Eleusine</taxon>
    </lineage>
</organism>
<name>A0AAV5C9F6_ELECO</name>
<keyword evidence="7" id="KW-0812">Transmembrane</keyword>
<comment type="caution">
    <text evidence="21">The sequence shown here is derived from an EMBL/GenBank/DDBJ whole genome shotgun (WGS) entry which is preliminary data.</text>
</comment>
<evidence type="ECO:0000256" key="2">
    <source>
        <dbReference type="ARBA" id="ARBA00008684"/>
    </source>
</evidence>
<comment type="catalytic activity">
    <reaction evidence="17">
        <text>L-threonyl-[protein] + ATP = O-phospho-L-threonyl-[protein] + ADP + H(+)</text>
        <dbReference type="Rhea" id="RHEA:46608"/>
        <dbReference type="Rhea" id="RHEA-COMP:11060"/>
        <dbReference type="Rhea" id="RHEA-COMP:11605"/>
        <dbReference type="ChEBI" id="CHEBI:15378"/>
        <dbReference type="ChEBI" id="CHEBI:30013"/>
        <dbReference type="ChEBI" id="CHEBI:30616"/>
        <dbReference type="ChEBI" id="CHEBI:61977"/>
        <dbReference type="ChEBI" id="CHEBI:456216"/>
        <dbReference type="EC" id="2.7.11.1"/>
    </reaction>
</comment>
<dbReference type="InterPro" id="IPR008271">
    <property type="entry name" value="Ser/Thr_kinase_AS"/>
</dbReference>
<dbReference type="PROSITE" id="PS00108">
    <property type="entry name" value="PROTEIN_KINASE_ST"/>
    <property type="match status" value="1"/>
</dbReference>